<keyword evidence="3" id="KW-1185">Reference proteome</keyword>
<evidence type="ECO:0000313" key="3">
    <source>
        <dbReference type="Proteomes" id="UP000593571"/>
    </source>
</evidence>
<reference evidence="2 3" key="1">
    <citation type="journal article" date="2020" name="Nature">
        <title>Six reference-quality genomes reveal evolution of bat adaptations.</title>
        <authorList>
            <person name="Jebb D."/>
            <person name="Huang Z."/>
            <person name="Pippel M."/>
            <person name="Hughes G.M."/>
            <person name="Lavrichenko K."/>
            <person name="Devanna P."/>
            <person name="Winkler S."/>
            <person name="Jermiin L.S."/>
            <person name="Skirmuntt E.C."/>
            <person name="Katzourakis A."/>
            <person name="Burkitt-Gray L."/>
            <person name="Ray D.A."/>
            <person name="Sullivan K.A.M."/>
            <person name="Roscito J.G."/>
            <person name="Kirilenko B.M."/>
            <person name="Davalos L.M."/>
            <person name="Corthals A.P."/>
            <person name="Power M.L."/>
            <person name="Jones G."/>
            <person name="Ransome R.D."/>
            <person name="Dechmann D.K.N."/>
            <person name="Locatelli A.G."/>
            <person name="Puechmaille S.J."/>
            <person name="Fedrigo O."/>
            <person name="Jarvis E.D."/>
            <person name="Hiller M."/>
            <person name="Vernes S.C."/>
            <person name="Myers E.W."/>
            <person name="Teeling E.C."/>
        </authorList>
    </citation>
    <scope>NUCLEOTIDE SEQUENCE [LARGE SCALE GENOMIC DNA]</scope>
    <source>
        <strain evidence="2">MRouAeg1</strain>
        <tissue evidence="2">Muscle</tissue>
    </source>
</reference>
<dbReference type="Proteomes" id="UP000593571">
    <property type="component" value="Unassembled WGS sequence"/>
</dbReference>
<sequence length="124" mass="13068">MTDVRALAVLEAAGPRPGRRGVGLSRGLAPRRALTRSSSACASPVPPPPLGRTPALSRQGPLPSGVNSKCAECKHYYTNETVSNRSLTSCVKHGIPYFHGSLRAGSHCPGFSVEVDKLFLSRTG</sequence>
<accession>A0A7J8E9C7</accession>
<gene>
    <name evidence="2" type="ORF">HJG63_008249</name>
</gene>
<evidence type="ECO:0000313" key="2">
    <source>
        <dbReference type="EMBL" id="KAF6431772.1"/>
    </source>
</evidence>
<evidence type="ECO:0000256" key="1">
    <source>
        <dbReference type="SAM" id="MobiDB-lite"/>
    </source>
</evidence>
<feature type="region of interest" description="Disordered" evidence="1">
    <location>
        <begin position="34"/>
        <end position="66"/>
    </location>
</feature>
<organism evidence="2 3">
    <name type="scientific">Rousettus aegyptiacus</name>
    <name type="common">Egyptian fruit bat</name>
    <name type="synonym">Pteropus aegyptiacus</name>
    <dbReference type="NCBI Taxonomy" id="9407"/>
    <lineage>
        <taxon>Eukaryota</taxon>
        <taxon>Metazoa</taxon>
        <taxon>Chordata</taxon>
        <taxon>Craniata</taxon>
        <taxon>Vertebrata</taxon>
        <taxon>Euteleostomi</taxon>
        <taxon>Mammalia</taxon>
        <taxon>Eutheria</taxon>
        <taxon>Laurasiatheria</taxon>
        <taxon>Chiroptera</taxon>
        <taxon>Yinpterochiroptera</taxon>
        <taxon>Pteropodoidea</taxon>
        <taxon>Pteropodidae</taxon>
        <taxon>Rousettinae</taxon>
        <taxon>Rousettus</taxon>
    </lineage>
</organism>
<dbReference type="AlphaFoldDB" id="A0A7J8E9C7"/>
<name>A0A7J8E9C7_ROUAE</name>
<dbReference type="EMBL" id="JACASE010000010">
    <property type="protein sequence ID" value="KAF6431772.1"/>
    <property type="molecule type" value="Genomic_DNA"/>
</dbReference>
<proteinExistence type="predicted"/>
<protein>
    <submittedName>
        <fullName evidence="2">Uncharacterized protein</fullName>
    </submittedName>
</protein>
<comment type="caution">
    <text evidence="2">The sequence shown here is derived from an EMBL/GenBank/DDBJ whole genome shotgun (WGS) entry which is preliminary data.</text>
</comment>